<evidence type="ECO:0000313" key="1">
    <source>
        <dbReference type="Proteomes" id="UP000504627"/>
    </source>
</evidence>
<name>A0A7R5KCB4_9PASS</name>
<sequence>MAKTARERRRHEKSLKSFEGRIGSAPVKPVVCDPYETFSEHWGKNCSRSFIALCREPFMPPLWFWDWDLSHRTVLSWKQQTNSVKPPYAHIWFSMYLSGSDMGAQVFCLRKEQPAIKAVPHFEFLYLLLCLMNYTPGDVSQWSVQPAGHSAEQRLHLLCLGCQTLLRATISTHKVPRYLGVSIIQCIELGILVIDTAFSRNSTSQSIQGMDARIHQG</sequence>
<keyword evidence="1" id="KW-1185">Reference proteome</keyword>
<gene>
    <name evidence="2" type="primary">LOC113987752</name>
</gene>
<accession>A0A7R5KCB4</accession>
<dbReference type="InParanoid" id="A0A7R5KCB4"/>
<evidence type="ECO:0000313" key="2">
    <source>
        <dbReference type="RefSeq" id="XP_039233969.1"/>
    </source>
</evidence>
<reference evidence="2" key="1">
    <citation type="submission" date="2025-08" db="UniProtKB">
        <authorList>
            <consortium name="RefSeq"/>
        </authorList>
    </citation>
    <scope>IDENTIFICATION</scope>
    <source>
        <tissue evidence="2">Muscle</tissue>
    </source>
</reference>
<dbReference type="GeneID" id="113987752"/>
<dbReference type="Proteomes" id="UP000504627">
    <property type="component" value="Unplaced"/>
</dbReference>
<proteinExistence type="predicted"/>
<dbReference type="AlphaFoldDB" id="A0A7R5KCB4"/>
<dbReference type="RefSeq" id="XP_039233969.1">
    <property type="nucleotide sequence ID" value="XM_039378035.1"/>
</dbReference>
<organism evidence="1 2">
    <name type="scientific">Pipra filicauda</name>
    <name type="common">Wire-tailed manakin</name>
    <dbReference type="NCBI Taxonomy" id="649802"/>
    <lineage>
        <taxon>Eukaryota</taxon>
        <taxon>Metazoa</taxon>
        <taxon>Chordata</taxon>
        <taxon>Craniata</taxon>
        <taxon>Vertebrata</taxon>
        <taxon>Euteleostomi</taxon>
        <taxon>Archelosauria</taxon>
        <taxon>Archosauria</taxon>
        <taxon>Dinosauria</taxon>
        <taxon>Saurischia</taxon>
        <taxon>Theropoda</taxon>
        <taxon>Coelurosauria</taxon>
        <taxon>Aves</taxon>
        <taxon>Neognathae</taxon>
        <taxon>Neoaves</taxon>
        <taxon>Telluraves</taxon>
        <taxon>Australaves</taxon>
        <taxon>Passeriformes</taxon>
        <taxon>Pipridae</taxon>
        <taxon>Pipra</taxon>
    </lineage>
</organism>
<protein>
    <submittedName>
        <fullName evidence="2">Uncharacterized protein LOC113987752</fullName>
    </submittedName>
</protein>